<dbReference type="AlphaFoldDB" id="A0ABD2YJI9"/>
<feature type="region of interest" description="Disordered" evidence="1">
    <location>
        <begin position="37"/>
        <end position="57"/>
    </location>
</feature>
<dbReference type="Proteomes" id="UP001630127">
    <property type="component" value="Unassembled WGS sequence"/>
</dbReference>
<evidence type="ECO:0000313" key="3">
    <source>
        <dbReference type="Proteomes" id="UP001630127"/>
    </source>
</evidence>
<keyword evidence="3" id="KW-1185">Reference proteome</keyword>
<evidence type="ECO:0000313" key="2">
    <source>
        <dbReference type="EMBL" id="KAL3506876.1"/>
    </source>
</evidence>
<sequence>MVVRDKLAKIRGENSHNCSGDSMRNISEIIQVSVREENSVERTKTEGENKPEKAEGSYKLELSKVEEKSRIKGGVAALDQGGCDQVVDIEIEGLKKDKKNGDFYFSKN</sequence>
<name>A0ABD2YJI9_9GENT</name>
<accession>A0ABD2YJI9</accession>
<protein>
    <submittedName>
        <fullName evidence="2">Uncharacterized protein</fullName>
    </submittedName>
</protein>
<reference evidence="2 3" key="1">
    <citation type="submission" date="2024-11" db="EMBL/GenBank/DDBJ databases">
        <title>A near-complete genome assembly of Cinchona calisaya.</title>
        <authorList>
            <person name="Lian D.C."/>
            <person name="Zhao X.W."/>
            <person name="Wei L."/>
        </authorList>
    </citation>
    <scope>NUCLEOTIDE SEQUENCE [LARGE SCALE GENOMIC DNA]</scope>
    <source>
        <tissue evidence="2">Nenye</tissue>
    </source>
</reference>
<dbReference type="EMBL" id="JBJUIK010000013">
    <property type="protein sequence ID" value="KAL3506876.1"/>
    <property type="molecule type" value="Genomic_DNA"/>
</dbReference>
<gene>
    <name evidence="2" type="ORF">ACH5RR_032258</name>
</gene>
<evidence type="ECO:0000256" key="1">
    <source>
        <dbReference type="SAM" id="MobiDB-lite"/>
    </source>
</evidence>
<organism evidence="2 3">
    <name type="scientific">Cinchona calisaya</name>
    <dbReference type="NCBI Taxonomy" id="153742"/>
    <lineage>
        <taxon>Eukaryota</taxon>
        <taxon>Viridiplantae</taxon>
        <taxon>Streptophyta</taxon>
        <taxon>Embryophyta</taxon>
        <taxon>Tracheophyta</taxon>
        <taxon>Spermatophyta</taxon>
        <taxon>Magnoliopsida</taxon>
        <taxon>eudicotyledons</taxon>
        <taxon>Gunneridae</taxon>
        <taxon>Pentapetalae</taxon>
        <taxon>asterids</taxon>
        <taxon>lamiids</taxon>
        <taxon>Gentianales</taxon>
        <taxon>Rubiaceae</taxon>
        <taxon>Cinchonoideae</taxon>
        <taxon>Cinchoneae</taxon>
        <taxon>Cinchona</taxon>
    </lineage>
</organism>
<comment type="caution">
    <text evidence="2">The sequence shown here is derived from an EMBL/GenBank/DDBJ whole genome shotgun (WGS) entry which is preliminary data.</text>
</comment>
<proteinExistence type="predicted"/>